<keyword evidence="1" id="KW-1133">Transmembrane helix</keyword>
<accession>A0ABD1LBL3</accession>
<feature type="transmembrane region" description="Helical" evidence="1">
    <location>
        <begin position="174"/>
        <end position="195"/>
    </location>
</feature>
<keyword evidence="1" id="KW-0812">Transmembrane</keyword>
<proteinExistence type="predicted"/>
<organism evidence="2 3">
    <name type="scientific">Flemingia macrophylla</name>
    <dbReference type="NCBI Taxonomy" id="520843"/>
    <lineage>
        <taxon>Eukaryota</taxon>
        <taxon>Viridiplantae</taxon>
        <taxon>Streptophyta</taxon>
        <taxon>Embryophyta</taxon>
        <taxon>Tracheophyta</taxon>
        <taxon>Spermatophyta</taxon>
        <taxon>Magnoliopsida</taxon>
        <taxon>eudicotyledons</taxon>
        <taxon>Gunneridae</taxon>
        <taxon>Pentapetalae</taxon>
        <taxon>rosids</taxon>
        <taxon>fabids</taxon>
        <taxon>Fabales</taxon>
        <taxon>Fabaceae</taxon>
        <taxon>Papilionoideae</taxon>
        <taxon>50 kb inversion clade</taxon>
        <taxon>NPAAA clade</taxon>
        <taxon>indigoferoid/millettioid clade</taxon>
        <taxon>Phaseoleae</taxon>
        <taxon>Flemingia</taxon>
    </lineage>
</organism>
<evidence type="ECO:0000256" key="1">
    <source>
        <dbReference type="SAM" id="Phobius"/>
    </source>
</evidence>
<feature type="transmembrane region" description="Helical" evidence="1">
    <location>
        <begin position="201"/>
        <end position="221"/>
    </location>
</feature>
<protein>
    <submittedName>
        <fullName evidence="2">Uncharacterized protein</fullName>
    </submittedName>
</protein>
<dbReference type="AlphaFoldDB" id="A0ABD1LBL3"/>
<gene>
    <name evidence="2" type="ORF">Fmac_029873</name>
</gene>
<keyword evidence="3" id="KW-1185">Reference proteome</keyword>
<reference evidence="2 3" key="1">
    <citation type="submission" date="2024-08" db="EMBL/GenBank/DDBJ databases">
        <title>Insights into the chromosomal genome structure of Flemingia macrophylla.</title>
        <authorList>
            <person name="Ding Y."/>
            <person name="Zhao Y."/>
            <person name="Bi W."/>
            <person name="Wu M."/>
            <person name="Zhao G."/>
            <person name="Gong Y."/>
            <person name="Li W."/>
            <person name="Zhang P."/>
        </authorList>
    </citation>
    <scope>NUCLEOTIDE SEQUENCE [LARGE SCALE GENOMIC DNA]</scope>
    <source>
        <strain evidence="2">DYQJB</strain>
        <tissue evidence="2">Leaf</tissue>
    </source>
</reference>
<comment type="caution">
    <text evidence="2">The sequence shown here is derived from an EMBL/GenBank/DDBJ whole genome shotgun (WGS) entry which is preliminary data.</text>
</comment>
<evidence type="ECO:0000313" key="3">
    <source>
        <dbReference type="Proteomes" id="UP001603857"/>
    </source>
</evidence>
<sequence length="245" mass="27024">MEEGVAYSGGEDFKGFWDGECEEEGEEECGGCIAVDRSHARMVNEGGGRNWHVCQAAVETVLRSGTLNPMLELLDLDAPTADDAFEGEVTYIHKWMLRDPNPNFRLPSKSVSGAKRKIVVDELGGVHHHDNVFGERHQSQSYPANNTKPCNGAPDIFTSLTALDIGHFCTSLSAILSTGTFVSTLVVGFVAIYLTPLVNNVFFYLTVVFFLFYICLTYDVCPRKQPTLTTVLIDCTHKQYLVTSA</sequence>
<evidence type="ECO:0000313" key="2">
    <source>
        <dbReference type="EMBL" id="KAL2320904.1"/>
    </source>
</evidence>
<name>A0ABD1LBL3_9FABA</name>
<dbReference type="Proteomes" id="UP001603857">
    <property type="component" value="Unassembled WGS sequence"/>
</dbReference>
<dbReference type="EMBL" id="JBGMDY010000010">
    <property type="protein sequence ID" value="KAL2320904.1"/>
    <property type="molecule type" value="Genomic_DNA"/>
</dbReference>
<keyword evidence="1" id="KW-0472">Membrane</keyword>